<gene>
    <name evidence="1" type="ORF">GND98_005120</name>
</gene>
<dbReference type="AlphaFoldDB" id="A0A6L9EL92"/>
<dbReference type="InterPro" id="IPR020994">
    <property type="entry name" value="Uncharacterised_Ca-bd_CcbP"/>
</dbReference>
<dbReference type="Pfam" id="PF11535">
    <property type="entry name" value="Calci_bind_CcbP"/>
    <property type="match status" value="1"/>
</dbReference>
<proteinExistence type="predicted"/>
<organism evidence="1 2">
    <name type="scientific">Clostridium butyricum</name>
    <dbReference type="NCBI Taxonomy" id="1492"/>
    <lineage>
        <taxon>Bacteria</taxon>
        <taxon>Bacillati</taxon>
        <taxon>Bacillota</taxon>
        <taxon>Clostridia</taxon>
        <taxon>Eubacteriales</taxon>
        <taxon>Clostridiaceae</taxon>
        <taxon>Clostridium</taxon>
    </lineage>
</organism>
<sequence>MQWDIECKQDERIYNVIKDVEDSDYMGVMNEWGAYLNKNMKFPFEAIVAENEVYYPIEYGDILKVIRISMIDDLHGVIVDVQKGKHNCTIELCQLETNGENKQLLDDYNMWFSNM</sequence>
<dbReference type="EMBL" id="WOFV02000010">
    <property type="protein sequence ID" value="NAS17262.1"/>
    <property type="molecule type" value="Genomic_DNA"/>
</dbReference>
<name>A0A6L9EL92_CLOBU</name>
<evidence type="ECO:0008006" key="3">
    <source>
        <dbReference type="Google" id="ProtNLM"/>
    </source>
</evidence>
<evidence type="ECO:0000313" key="2">
    <source>
        <dbReference type="Proteomes" id="UP000474042"/>
    </source>
</evidence>
<evidence type="ECO:0000313" key="1">
    <source>
        <dbReference type="EMBL" id="NAS17262.1"/>
    </source>
</evidence>
<comment type="caution">
    <text evidence="1">The sequence shown here is derived from an EMBL/GenBank/DDBJ whole genome shotgun (WGS) entry which is preliminary data.</text>
</comment>
<dbReference type="Proteomes" id="UP000474042">
    <property type="component" value="Unassembled WGS sequence"/>
</dbReference>
<accession>A0A6L9EL92</accession>
<reference evidence="1 2" key="1">
    <citation type="submission" date="2020-01" db="EMBL/GenBank/DDBJ databases">
        <title>Genome sequence of a 1,3-propanediol producer, Clostridium butyricum S3.</title>
        <authorList>
            <person name="Zhou J."/>
        </authorList>
    </citation>
    <scope>NUCLEOTIDE SEQUENCE [LARGE SCALE GENOMIC DNA]</scope>
    <source>
        <strain evidence="1 2">S3</strain>
    </source>
</reference>
<protein>
    <recommendedName>
        <fullName evidence="3">Calcium-binding protein</fullName>
    </recommendedName>
</protein>